<evidence type="ECO:0000256" key="3">
    <source>
        <dbReference type="SAM" id="MobiDB-lite"/>
    </source>
</evidence>
<protein>
    <submittedName>
        <fullName evidence="5">Hyaluronan / mRNA binding family</fullName>
    </submittedName>
</protein>
<comment type="caution">
    <text evidence="5">The sequence shown here is derived from an EMBL/GenBank/DDBJ whole genome shotgun (WGS) entry which is preliminary data.</text>
</comment>
<feature type="compositionally biased region" description="Gly residues" evidence="3">
    <location>
        <begin position="73"/>
        <end position="90"/>
    </location>
</feature>
<comment type="subcellular location">
    <subcellularLocation>
        <location evidence="1">Cytoplasm</location>
    </subcellularLocation>
</comment>
<dbReference type="EMBL" id="JAMFTS010000004">
    <property type="protein sequence ID" value="KAJ4768409.1"/>
    <property type="molecule type" value="Genomic_DNA"/>
</dbReference>
<evidence type="ECO:0000313" key="5">
    <source>
        <dbReference type="EMBL" id="KAJ4768409.1"/>
    </source>
</evidence>
<dbReference type="GO" id="GO:0003723">
    <property type="term" value="F:RNA binding"/>
    <property type="evidence" value="ECO:0007669"/>
    <property type="project" value="InterPro"/>
</dbReference>
<gene>
    <name evidence="5" type="ORF">LUZ62_078784</name>
</gene>
<name>A0AAV8DKE5_9POAL</name>
<feature type="compositionally biased region" description="Basic and acidic residues" evidence="3">
    <location>
        <begin position="158"/>
        <end position="170"/>
    </location>
</feature>
<evidence type="ECO:0000256" key="2">
    <source>
        <dbReference type="ARBA" id="ARBA00022490"/>
    </source>
</evidence>
<feature type="region of interest" description="Disordered" evidence="3">
    <location>
        <begin position="301"/>
        <end position="381"/>
    </location>
</feature>
<dbReference type="GO" id="GO:0005634">
    <property type="term" value="C:nucleus"/>
    <property type="evidence" value="ECO:0007669"/>
    <property type="project" value="TreeGrafter"/>
</dbReference>
<accession>A0AAV8DKE5</accession>
<dbReference type="PANTHER" id="PTHR12299">
    <property type="entry name" value="HYALURONIC ACID-BINDING PROTEIN 4"/>
    <property type="match status" value="1"/>
</dbReference>
<dbReference type="Pfam" id="PF09598">
    <property type="entry name" value="Stm1_N"/>
    <property type="match status" value="1"/>
</dbReference>
<dbReference type="GO" id="GO:0005737">
    <property type="term" value="C:cytoplasm"/>
    <property type="evidence" value="ECO:0007669"/>
    <property type="project" value="UniProtKB-SubCell"/>
</dbReference>
<evidence type="ECO:0000313" key="6">
    <source>
        <dbReference type="Proteomes" id="UP001140206"/>
    </source>
</evidence>
<feature type="compositionally biased region" description="Basic and acidic residues" evidence="3">
    <location>
        <begin position="301"/>
        <end position="316"/>
    </location>
</feature>
<dbReference type="InterPro" id="IPR039764">
    <property type="entry name" value="HABP4/SERBP1-like"/>
</dbReference>
<dbReference type="Pfam" id="PF04774">
    <property type="entry name" value="HABP4_PAI-RBP1"/>
    <property type="match status" value="1"/>
</dbReference>
<proteinExistence type="predicted"/>
<feature type="compositionally biased region" description="Basic and acidic residues" evidence="3">
    <location>
        <begin position="345"/>
        <end position="357"/>
    </location>
</feature>
<organism evidence="5 6">
    <name type="scientific">Rhynchospora pubera</name>
    <dbReference type="NCBI Taxonomy" id="906938"/>
    <lineage>
        <taxon>Eukaryota</taxon>
        <taxon>Viridiplantae</taxon>
        <taxon>Streptophyta</taxon>
        <taxon>Embryophyta</taxon>
        <taxon>Tracheophyta</taxon>
        <taxon>Spermatophyta</taxon>
        <taxon>Magnoliopsida</taxon>
        <taxon>Liliopsida</taxon>
        <taxon>Poales</taxon>
        <taxon>Cyperaceae</taxon>
        <taxon>Cyperoideae</taxon>
        <taxon>Rhynchosporeae</taxon>
        <taxon>Rhynchospora</taxon>
    </lineage>
</organism>
<feature type="domain" description="Hyaluronan/mRNA-binding protein" evidence="4">
    <location>
        <begin position="162"/>
        <end position="275"/>
    </location>
</feature>
<feature type="compositionally biased region" description="Low complexity" evidence="3">
    <location>
        <begin position="32"/>
        <end position="44"/>
    </location>
</feature>
<dbReference type="SMART" id="SM01233">
    <property type="entry name" value="HABP4_PAI-RBP1"/>
    <property type="match status" value="1"/>
</dbReference>
<feature type="region of interest" description="Disordered" evidence="3">
    <location>
        <begin position="28"/>
        <end position="251"/>
    </location>
</feature>
<reference evidence="5" key="1">
    <citation type="submission" date="2022-08" db="EMBL/GenBank/DDBJ databases">
        <authorList>
            <person name="Marques A."/>
        </authorList>
    </citation>
    <scope>NUCLEOTIDE SEQUENCE</scope>
    <source>
        <strain evidence="5">RhyPub2mFocal</strain>
        <tissue evidence="5">Leaves</tissue>
    </source>
</reference>
<evidence type="ECO:0000256" key="1">
    <source>
        <dbReference type="ARBA" id="ARBA00004496"/>
    </source>
</evidence>
<dbReference type="InterPro" id="IPR006861">
    <property type="entry name" value="HABP4_PAIRBP1-bd"/>
</dbReference>
<sequence length="381" mass="40460">MATLNPFDLLEDVESDDPSQLIAATEKKIAAKKAAAPAAAAPAPTSGAKLPTKPLPPAQAVKEAKNNSAPARGGRGGAGRGGGGGRGGRGYGDRDRPYRDFSNTNGYSRGPDNAATENGTVAAGTEESAGGERGPRGPRGPYRGGPRRGGYGDGEAGEEGRPRRTFDRHSGSGRSYGMKKDGAGRANWGTSTDENPADKETEENVNAEEKTAEKEVQGDVTPADEAGKEKEGEAADEAEKEKEEDKEMTLEEYEKIREEKRKALLALKAEERKVEVDKDLQKMQVLSLKKNNDEVFIKLGADKESKKKESAEEKAKKSLSINEFLKPADGENFYGRSRGRGGGRGRGDRGNFRDNGGRNRGPAAAPSIADQNQFPSLGGGK</sequence>
<dbReference type="Gene3D" id="6.10.140.1040">
    <property type="match status" value="1"/>
</dbReference>
<keyword evidence="2" id="KW-0963">Cytoplasm</keyword>
<dbReference type="InterPro" id="IPR019084">
    <property type="entry name" value="STM1-like_N"/>
</dbReference>
<dbReference type="Proteomes" id="UP001140206">
    <property type="component" value="Chromosome 4"/>
</dbReference>
<feature type="compositionally biased region" description="Basic and acidic residues" evidence="3">
    <location>
        <begin position="207"/>
        <end position="217"/>
    </location>
</feature>
<feature type="compositionally biased region" description="Basic and acidic residues" evidence="3">
    <location>
        <begin position="225"/>
        <end position="251"/>
    </location>
</feature>
<keyword evidence="6" id="KW-1185">Reference proteome</keyword>
<dbReference type="PANTHER" id="PTHR12299:SF17">
    <property type="entry name" value="AT19571P-RELATED"/>
    <property type="match status" value="1"/>
</dbReference>
<dbReference type="AlphaFoldDB" id="A0AAV8DKE5"/>
<evidence type="ECO:0000259" key="4">
    <source>
        <dbReference type="SMART" id="SM01233"/>
    </source>
</evidence>